<dbReference type="InterPro" id="IPR054339">
    <property type="entry name" value="GMT_wHTH"/>
</dbReference>
<protein>
    <recommendedName>
        <fullName evidence="3">GMT-like wHTH domain-containing protein</fullName>
    </recommendedName>
</protein>
<keyword evidence="1" id="KW-0175">Coiled coil</keyword>
<accession>A0A161XQY6</accession>
<dbReference type="Proteomes" id="UP000076555">
    <property type="component" value="Unassembled WGS sequence"/>
</dbReference>
<sequence>MASDSFFDEQKEQSLVKARIVEKYFWAWAKVIIPTAKKAGNKIAYIDLFAGPGRYKDGSSSTPIKVLETAISDPDMRIMLKTLFNDANSQHTNSLQDAINAIPGIENLKYKPNVINYEVGENIVQTFNQLKLVPTLFFVDPWGYKGLSLQLINSVVKNWGCDCLFFFNYNRINMGLGNSYVKEHMNALFGETRADSLREKLQELKQEERELTIVEAICEALQEMGGEYVLPFRFKHENGNRTSHHLIFVSKHFKGYEIMKEIMAKESSEQNQGVPSFEYNPATSMQPLLFELYRPLDELEAMLLDTFAGQTITMKEIYLQHNVGKRYISKNYKTALNNLEGQGKITAEKPAHQRPKRKGEITFADSTKVTFPPKQ</sequence>
<dbReference type="RefSeq" id="WP_063871361.1">
    <property type="nucleotide sequence ID" value="NZ_CAWMRI010000020.1"/>
</dbReference>
<evidence type="ECO:0000256" key="2">
    <source>
        <dbReference type="SAM" id="MobiDB-lite"/>
    </source>
</evidence>
<gene>
    <name evidence="4" type="ORF">A2T98_02115</name>
</gene>
<comment type="caution">
    <text evidence="4">The sequence shown here is derived from an EMBL/GenBank/DDBJ whole genome shotgun (WGS) entry which is preliminary data.</text>
</comment>
<evidence type="ECO:0000313" key="4">
    <source>
        <dbReference type="EMBL" id="KZL51454.1"/>
    </source>
</evidence>
<feature type="domain" description="GMT-like wHTH" evidence="3">
    <location>
        <begin position="278"/>
        <end position="351"/>
    </location>
</feature>
<evidence type="ECO:0000259" key="3">
    <source>
        <dbReference type="Pfam" id="PF22560"/>
    </source>
</evidence>
<organism evidence="4 5">
    <name type="scientific">Nodularia spumigena CENA596</name>
    <dbReference type="NCBI Taxonomy" id="1819295"/>
    <lineage>
        <taxon>Bacteria</taxon>
        <taxon>Bacillati</taxon>
        <taxon>Cyanobacteriota</taxon>
        <taxon>Cyanophyceae</taxon>
        <taxon>Nostocales</taxon>
        <taxon>Nodulariaceae</taxon>
        <taxon>Nodularia</taxon>
    </lineage>
</organism>
<feature type="coiled-coil region" evidence="1">
    <location>
        <begin position="187"/>
        <end position="224"/>
    </location>
</feature>
<dbReference type="Pfam" id="PF22560">
    <property type="entry name" value="GMT-wHTH"/>
    <property type="match status" value="1"/>
</dbReference>
<evidence type="ECO:0000256" key="1">
    <source>
        <dbReference type="SAM" id="Coils"/>
    </source>
</evidence>
<proteinExistence type="predicted"/>
<feature type="region of interest" description="Disordered" evidence="2">
    <location>
        <begin position="343"/>
        <end position="375"/>
    </location>
</feature>
<dbReference type="NCBIfam" id="TIGR04474">
    <property type="entry name" value="tcm_partner"/>
    <property type="match status" value="1"/>
</dbReference>
<dbReference type="AlphaFoldDB" id="A0A161XQY6"/>
<dbReference type="EMBL" id="LWAJ01000020">
    <property type="protein sequence ID" value="KZL51454.1"/>
    <property type="molecule type" value="Genomic_DNA"/>
</dbReference>
<dbReference type="InterPro" id="IPR031009">
    <property type="entry name" value="Tcm_partner"/>
</dbReference>
<dbReference type="OrthoDB" id="275124at2"/>
<reference evidence="4 5" key="1">
    <citation type="submission" date="2016-04" db="EMBL/GenBank/DDBJ databases">
        <title>Draft Genome Assembly of the Bloom-forming Cyanobacterium Nodularia spumigena Strain CENA596 in Shrimp Production Ponds.</title>
        <authorList>
            <person name="Popin R.V."/>
            <person name="Rigonato J."/>
            <person name="Abreu V.A."/>
            <person name="Andreote A.P."/>
            <person name="Silveira S.B."/>
            <person name="Odebrecht C."/>
            <person name="Fiore M.F."/>
        </authorList>
    </citation>
    <scope>NUCLEOTIDE SEQUENCE [LARGE SCALE GENOMIC DNA]</scope>
    <source>
        <strain evidence="4 5">CENA596</strain>
    </source>
</reference>
<name>A0A161XQY6_NODSP</name>
<evidence type="ECO:0000313" key="5">
    <source>
        <dbReference type="Proteomes" id="UP000076555"/>
    </source>
</evidence>